<dbReference type="Proteomes" id="UP000676325">
    <property type="component" value="Unassembled WGS sequence"/>
</dbReference>
<feature type="region of interest" description="Disordered" evidence="6">
    <location>
        <begin position="81"/>
        <end position="106"/>
    </location>
</feature>
<dbReference type="InterPro" id="IPR010982">
    <property type="entry name" value="Lambda_DNA-bd_dom_sf"/>
</dbReference>
<dbReference type="GO" id="GO:0003677">
    <property type="term" value="F:DNA binding"/>
    <property type="evidence" value="ECO:0007669"/>
    <property type="project" value="UniProtKB-UniRule"/>
</dbReference>
<evidence type="ECO:0000256" key="3">
    <source>
        <dbReference type="ARBA" id="ARBA00023125"/>
    </source>
</evidence>
<dbReference type="SUPFAM" id="SSF48452">
    <property type="entry name" value="TPR-like"/>
    <property type="match status" value="3"/>
</dbReference>
<proteinExistence type="inferred from homology"/>
<comment type="similarity">
    <text evidence="1">Belongs to the AfsR/DnrI/RedD regulatory family.</text>
</comment>
<feature type="compositionally biased region" description="Basic and acidic residues" evidence="6">
    <location>
        <begin position="94"/>
        <end position="106"/>
    </location>
</feature>
<protein>
    <submittedName>
        <fullName evidence="9">Helix-turn-helix domain-containing protein</fullName>
    </submittedName>
</protein>
<reference evidence="9" key="1">
    <citation type="submission" date="2021-04" db="EMBL/GenBank/DDBJ databases">
        <title>Genome based classification of Actinospica acidithermotolerans sp. nov., an actinobacterium isolated from an Indonesian hot spring.</title>
        <authorList>
            <person name="Kusuma A.B."/>
            <person name="Putra K.E."/>
            <person name="Nafisah S."/>
            <person name="Loh J."/>
            <person name="Nouioui I."/>
            <person name="Goodfellow M."/>
        </authorList>
    </citation>
    <scope>NUCLEOTIDE SEQUENCE</scope>
    <source>
        <strain evidence="9">MGRD01-02</strain>
    </source>
</reference>
<keyword evidence="10" id="KW-1185">Reference proteome</keyword>
<dbReference type="GO" id="GO:0043531">
    <property type="term" value="F:ADP binding"/>
    <property type="evidence" value="ECO:0007669"/>
    <property type="project" value="InterPro"/>
</dbReference>
<evidence type="ECO:0000313" key="9">
    <source>
        <dbReference type="EMBL" id="MBR7828431.1"/>
    </source>
</evidence>
<dbReference type="InterPro" id="IPR041664">
    <property type="entry name" value="AAA_16"/>
</dbReference>
<sequence length="1144" mass="120649">MADTGAAPKSVGKSAGQDGAWLRRLRTSAGLTQAQLAAQAAVGVRTVRDLERGGVRPRAASLRRLAAALGIDADQLDELAHGDFRTGRPPAADDPDHPDHPDESVSTRLRIDVLGPLSVRRGPRTVSIPSAMQRTLLGLLAIQPDQVAGVEEIIDTLWGSAPPRTSRELVHTYVSSLRRLLAAPGAPAPLRREPTGYRLRIGPEESDAAHFADLAARARRAGAAGAAQASWQLHGEALACWRGPLLAGESGWAVQHPAAVSLGALRVAVAVEWADFGLGLGHYRRTAQVLLALCAQEPLHEGLAARLMVALAGEGRQAAALDLYTGLRERLDTALGVKPGPELREAHLRVLRGRLPPATRPVGLAHSTGAAGGERLSRGQGETSKPAESGAGNAPPARAEDRPGEEPRQAAAAVAAVTPAQIPVDVAGFVGREAELRALDALLAANDDHASRIVVMTGMGGVGKTALAVRWARAARDRFPDGQLYADLRGHGVGTPVQPVEVIAGFLGAFGVAAAQVPGDEDQASALLRSVLDRRRVLILLDNAADVEQVRPLLPASAGCAAIVTSRRRLGGLVARDGAAVVDVRPLSAAESADLLARAIGPARAQAETEAVAQIADLCAHLPLALRITAANLATRPAHSVADHVTRLTADGRLDALAVEGDPHTAVRATFELSCAALHPGDLHVFRLAGLAPGPDVTAGQVAALADVPIAAARAVLGRLEDRNLLFEYTSGRFKFHDLVRLYAFELAEGAESARSLDDARDRLTAYYLAGTSRAARLLYPHILQLPGYGSGPDSDRDGVGPVFKDGRAALAWLDAERPGLVAATVQLADAGAVLPALELADRLTGYLHLRGDRAHWPTIARVSLQVASQHGGDTQLAMAWLHCGMATRAAADQESSAGHFTRSAEAAHRAGWVAGEAVALNNLATALWARGHKTEAVNRLGEALALHRLSGRTAGEAVTLANLGSAHIELARDADRELRRTQLDQALGLINQSWELHRRIGDRRNEAEAMRLLALVHRELGDDARALDLAHAALRMVAEAGDLLYESSAHSTLATLLARTGETSRAFEEHERALAIARSANAPRETAEALMDMAETHALLAQYDEAVLAAGDAQAVTARADLVALRRRADRLRERLTGTEPEP</sequence>
<dbReference type="Pfam" id="PF13191">
    <property type="entry name" value="AAA_16"/>
    <property type="match status" value="1"/>
</dbReference>
<dbReference type="InterPro" id="IPR005158">
    <property type="entry name" value="BTAD"/>
</dbReference>
<name>A0A941IMC2_9ACTN</name>
<accession>A0A941IMC2</accession>
<dbReference type="InterPro" id="IPR027417">
    <property type="entry name" value="P-loop_NTPase"/>
</dbReference>
<keyword evidence="2" id="KW-0805">Transcription regulation</keyword>
<dbReference type="Gene3D" id="1.25.40.10">
    <property type="entry name" value="Tetratricopeptide repeat domain"/>
    <property type="match status" value="2"/>
</dbReference>
<evidence type="ECO:0000256" key="1">
    <source>
        <dbReference type="ARBA" id="ARBA00005820"/>
    </source>
</evidence>
<dbReference type="Gene3D" id="1.10.260.40">
    <property type="entry name" value="lambda repressor-like DNA-binding domains"/>
    <property type="match status" value="1"/>
</dbReference>
<dbReference type="Pfam" id="PF03704">
    <property type="entry name" value="BTAD"/>
    <property type="match status" value="1"/>
</dbReference>
<dbReference type="SMART" id="SM01043">
    <property type="entry name" value="BTAD"/>
    <property type="match status" value="1"/>
</dbReference>
<evidence type="ECO:0000256" key="5">
    <source>
        <dbReference type="PROSITE-ProRule" id="PRU01091"/>
    </source>
</evidence>
<dbReference type="InterPro" id="IPR001867">
    <property type="entry name" value="OmpR/PhoB-type_DNA-bd"/>
</dbReference>
<keyword evidence="4" id="KW-0804">Transcription</keyword>
<evidence type="ECO:0000259" key="7">
    <source>
        <dbReference type="PROSITE" id="PS50943"/>
    </source>
</evidence>
<organism evidence="9 10">
    <name type="scientific">Actinospica acidithermotolerans</name>
    <dbReference type="NCBI Taxonomy" id="2828514"/>
    <lineage>
        <taxon>Bacteria</taxon>
        <taxon>Bacillati</taxon>
        <taxon>Actinomycetota</taxon>
        <taxon>Actinomycetes</taxon>
        <taxon>Catenulisporales</taxon>
        <taxon>Actinospicaceae</taxon>
        <taxon>Actinospica</taxon>
    </lineage>
</organism>
<dbReference type="InterPro" id="IPR001387">
    <property type="entry name" value="Cro/C1-type_HTH"/>
</dbReference>
<feature type="domain" description="OmpR/PhoB-type" evidence="8">
    <location>
        <begin position="100"/>
        <end position="201"/>
    </location>
</feature>
<evidence type="ECO:0000313" key="10">
    <source>
        <dbReference type="Proteomes" id="UP000676325"/>
    </source>
</evidence>
<feature type="domain" description="HTH cro/C1-type" evidence="7">
    <location>
        <begin position="22"/>
        <end position="76"/>
    </location>
</feature>
<evidence type="ECO:0000256" key="4">
    <source>
        <dbReference type="ARBA" id="ARBA00023163"/>
    </source>
</evidence>
<dbReference type="RefSeq" id="WP_212519567.1">
    <property type="nucleotide sequence ID" value="NZ_JAGSOH010000056.1"/>
</dbReference>
<dbReference type="PROSITE" id="PS51755">
    <property type="entry name" value="OMPR_PHOB"/>
    <property type="match status" value="1"/>
</dbReference>
<dbReference type="EMBL" id="JAGSOH010000056">
    <property type="protein sequence ID" value="MBR7828431.1"/>
    <property type="molecule type" value="Genomic_DNA"/>
</dbReference>
<dbReference type="SUPFAM" id="SSF46894">
    <property type="entry name" value="C-terminal effector domain of the bipartite response regulators"/>
    <property type="match status" value="1"/>
</dbReference>
<dbReference type="SMART" id="SM00530">
    <property type="entry name" value="HTH_XRE"/>
    <property type="match status" value="1"/>
</dbReference>
<gene>
    <name evidence="9" type="ORF">KDK95_19120</name>
</gene>
<evidence type="ECO:0000256" key="6">
    <source>
        <dbReference type="SAM" id="MobiDB-lite"/>
    </source>
</evidence>
<feature type="region of interest" description="Disordered" evidence="6">
    <location>
        <begin position="357"/>
        <end position="410"/>
    </location>
</feature>
<feature type="compositionally biased region" description="Basic and acidic residues" evidence="6">
    <location>
        <begin position="398"/>
        <end position="408"/>
    </location>
</feature>
<dbReference type="InterPro" id="IPR011990">
    <property type="entry name" value="TPR-like_helical_dom_sf"/>
</dbReference>
<evidence type="ECO:0000259" key="8">
    <source>
        <dbReference type="PROSITE" id="PS51755"/>
    </source>
</evidence>
<dbReference type="CDD" id="cd15831">
    <property type="entry name" value="BTAD"/>
    <property type="match status" value="1"/>
</dbReference>
<dbReference type="SUPFAM" id="SSF47413">
    <property type="entry name" value="lambda repressor-like DNA-binding domains"/>
    <property type="match status" value="1"/>
</dbReference>
<dbReference type="GO" id="GO:0000160">
    <property type="term" value="P:phosphorelay signal transduction system"/>
    <property type="evidence" value="ECO:0007669"/>
    <property type="project" value="InterPro"/>
</dbReference>
<dbReference type="Pfam" id="PF00486">
    <property type="entry name" value="Trans_reg_C"/>
    <property type="match status" value="1"/>
</dbReference>
<dbReference type="SMART" id="SM00028">
    <property type="entry name" value="TPR"/>
    <property type="match status" value="4"/>
</dbReference>
<feature type="DNA-binding region" description="OmpR/PhoB-type" evidence="5">
    <location>
        <begin position="100"/>
        <end position="201"/>
    </location>
</feature>
<dbReference type="PRINTS" id="PR00364">
    <property type="entry name" value="DISEASERSIST"/>
</dbReference>
<dbReference type="GO" id="GO:0006355">
    <property type="term" value="P:regulation of DNA-templated transcription"/>
    <property type="evidence" value="ECO:0007669"/>
    <property type="project" value="InterPro"/>
</dbReference>
<evidence type="ECO:0000256" key="2">
    <source>
        <dbReference type="ARBA" id="ARBA00023015"/>
    </source>
</evidence>
<dbReference type="InterPro" id="IPR019734">
    <property type="entry name" value="TPR_rpt"/>
</dbReference>
<dbReference type="Gene3D" id="3.40.50.300">
    <property type="entry name" value="P-loop containing nucleotide triphosphate hydrolases"/>
    <property type="match status" value="1"/>
</dbReference>
<dbReference type="PANTHER" id="PTHR35807">
    <property type="entry name" value="TRANSCRIPTIONAL REGULATOR REDD-RELATED"/>
    <property type="match status" value="1"/>
</dbReference>
<dbReference type="InterPro" id="IPR051677">
    <property type="entry name" value="AfsR-DnrI-RedD_regulator"/>
</dbReference>
<dbReference type="Pfam" id="PF01381">
    <property type="entry name" value="HTH_3"/>
    <property type="match status" value="1"/>
</dbReference>
<dbReference type="InterPro" id="IPR016032">
    <property type="entry name" value="Sig_transdc_resp-reg_C-effctor"/>
</dbReference>
<dbReference type="PROSITE" id="PS50943">
    <property type="entry name" value="HTH_CROC1"/>
    <property type="match status" value="1"/>
</dbReference>
<dbReference type="SUPFAM" id="SSF52540">
    <property type="entry name" value="P-loop containing nucleoside triphosphate hydrolases"/>
    <property type="match status" value="1"/>
</dbReference>
<dbReference type="SMART" id="SM00862">
    <property type="entry name" value="Trans_reg_C"/>
    <property type="match status" value="1"/>
</dbReference>
<dbReference type="PANTHER" id="PTHR35807:SF1">
    <property type="entry name" value="TRANSCRIPTIONAL REGULATOR REDD"/>
    <property type="match status" value="1"/>
</dbReference>
<dbReference type="Gene3D" id="1.10.10.10">
    <property type="entry name" value="Winged helix-like DNA-binding domain superfamily/Winged helix DNA-binding domain"/>
    <property type="match status" value="1"/>
</dbReference>
<comment type="caution">
    <text evidence="9">The sequence shown here is derived from an EMBL/GenBank/DDBJ whole genome shotgun (WGS) entry which is preliminary data.</text>
</comment>
<dbReference type="AlphaFoldDB" id="A0A941IMC2"/>
<keyword evidence="3 5" id="KW-0238">DNA-binding</keyword>
<dbReference type="InterPro" id="IPR036388">
    <property type="entry name" value="WH-like_DNA-bd_sf"/>
</dbReference>